<comment type="similarity">
    <text evidence="1">Belongs to the transglycosylase Slt family.</text>
</comment>
<dbReference type="PANTHER" id="PTHR37423">
    <property type="entry name" value="SOLUBLE LYTIC MUREIN TRANSGLYCOSYLASE-RELATED"/>
    <property type="match status" value="1"/>
</dbReference>
<evidence type="ECO:0000259" key="3">
    <source>
        <dbReference type="Pfam" id="PF01464"/>
    </source>
</evidence>
<keyword evidence="5" id="KW-1185">Reference proteome</keyword>
<gene>
    <name evidence="4" type="ORF">SAMN02982989_3445</name>
</gene>
<evidence type="ECO:0000256" key="2">
    <source>
        <dbReference type="ARBA" id="ARBA00009387"/>
    </source>
</evidence>
<dbReference type="EMBL" id="FXAF01000011">
    <property type="protein sequence ID" value="SMF66164.1"/>
    <property type="molecule type" value="Genomic_DNA"/>
</dbReference>
<protein>
    <submittedName>
        <fullName evidence="4">Soluble lytic murein transglycosylase</fullName>
    </submittedName>
</protein>
<evidence type="ECO:0000313" key="4">
    <source>
        <dbReference type="EMBL" id="SMF66164.1"/>
    </source>
</evidence>
<proteinExistence type="inferred from homology"/>
<dbReference type="InterPro" id="IPR008258">
    <property type="entry name" value="Transglycosylase_SLT_dom_1"/>
</dbReference>
<dbReference type="InterPro" id="IPR023346">
    <property type="entry name" value="Lysozyme-like_dom_sf"/>
</dbReference>
<feature type="domain" description="Transglycosylase SLT" evidence="3">
    <location>
        <begin position="84"/>
        <end position="171"/>
    </location>
</feature>
<dbReference type="Proteomes" id="UP000192903">
    <property type="component" value="Unassembled WGS sequence"/>
</dbReference>
<dbReference type="SUPFAM" id="SSF53955">
    <property type="entry name" value="Lysozyme-like"/>
    <property type="match status" value="1"/>
</dbReference>
<name>A0A1X7G929_9HYPH</name>
<sequence>MKAPWQKLDWEPMRIARLTGVRGLIAGSLALSAAAACPDGAYSADGEAKAGGCLYERAGKDEAEALCIRRESYNRDLCHVMERVAAANALPPEFFARLIWRESLFQAEAVSPKGAEGIAQFMPGTARLRGLSNSFDVIEALAASSRYLSDLRGRYGNLGLAAAAYNAGETGLETFLKAGRLPIETRDYVFAITGYPVEIWKDKPPETAAPPLNASKPFMDGCVELASTRRLREPVLVGSADWAPWGVQLAAHYDPTVAGRLFTNTVSRLPEPLNSERALMVRQRGGNFGSRPRYAARIGRETRAEATQLCNEIKAAGGACTVFRN</sequence>
<dbReference type="Pfam" id="PF01464">
    <property type="entry name" value="SLT"/>
    <property type="match status" value="1"/>
</dbReference>
<dbReference type="AlphaFoldDB" id="A0A1X7G929"/>
<dbReference type="PANTHER" id="PTHR37423:SF2">
    <property type="entry name" value="MEMBRANE-BOUND LYTIC MUREIN TRANSGLYCOSYLASE C"/>
    <property type="match status" value="1"/>
</dbReference>
<accession>A0A1X7G929</accession>
<evidence type="ECO:0000256" key="1">
    <source>
        <dbReference type="ARBA" id="ARBA00007734"/>
    </source>
</evidence>
<comment type="similarity">
    <text evidence="2">Belongs to the virb1 family.</text>
</comment>
<reference evidence="5" key="1">
    <citation type="submission" date="2017-04" db="EMBL/GenBank/DDBJ databases">
        <authorList>
            <person name="Varghese N."/>
            <person name="Submissions S."/>
        </authorList>
    </citation>
    <scope>NUCLEOTIDE SEQUENCE [LARGE SCALE GENOMIC DNA]</scope>
    <source>
        <strain evidence="5">B4P</strain>
    </source>
</reference>
<organism evidence="4 5">
    <name type="scientific">Xaviernesmea oryzae</name>
    <dbReference type="NCBI Taxonomy" id="464029"/>
    <lineage>
        <taxon>Bacteria</taxon>
        <taxon>Pseudomonadati</taxon>
        <taxon>Pseudomonadota</taxon>
        <taxon>Alphaproteobacteria</taxon>
        <taxon>Hyphomicrobiales</taxon>
        <taxon>Rhizobiaceae</taxon>
        <taxon>Rhizobium/Agrobacterium group</taxon>
        <taxon>Xaviernesmea</taxon>
    </lineage>
</organism>
<evidence type="ECO:0000313" key="5">
    <source>
        <dbReference type="Proteomes" id="UP000192903"/>
    </source>
</evidence>
<dbReference type="STRING" id="464029.SAMN02982989_3445"/>
<dbReference type="Gene3D" id="1.10.530.10">
    <property type="match status" value="1"/>
</dbReference>